<sequence length="521" mass="54952">MPIRLEQHFGDRVLRCFTPRPPSLNALLDAAVARHPAGEALVAGALRLDYAGLARDVARVAAGLAGLGIGRGDRVAMLLGNRAEFVILLFAITRLGAIAVPISIREQLPGLTYLLGHCGTALIVFEDDLAARLPAAADVPDLRWRVAMSDFARLRGAGPAPAVAVAEEDVALLLYTSGTTGRPKGAMLTHLGLVHSVLHSAAALDLTSADRAIVAVPMSHVTGIVPLIAAMVHVAGTLIVLENFKARVFLDLAVRERLTYTVLVPAMYALCLLEPDFAARDLGSWRIGAFGGAPMPEATIARLAETLPALSLVNAYGATETTSPATFLPLGAITAHPESVGRAVTCGEIVVMDEAGREVAPGEVGELWIRGPMVVPGYWNDAAATRAGFTAGFWRSGDIGAVDAEGYVRVLDRSKDMINRGGYKIFSVEVENALSAHEGVLEAAVIGVPCPVLGERVHAVIQPRVAGLGAETLRAHCAGLLADYKVPDFFTFIAEPLPRNANGKVQKRELRSRIVGAATRG</sequence>
<dbReference type="EMBL" id="DTQM01000266">
    <property type="protein sequence ID" value="HGC44334.1"/>
    <property type="molecule type" value="Genomic_DNA"/>
</dbReference>
<comment type="caution">
    <text evidence="5">The sequence shown here is derived from an EMBL/GenBank/DDBJ whole genome shotgun (WGS) entry which is preliminary data.</text>
</comment>
<dbReference type="InterPro" id="IPR020845">
    <property type="entry name" value="AMP-binding_CS"/>
</dbReference>
<proteinExistence type="inferred from homology"/>
<accession>A0A8J4HCH8</accession>
<dbReference type="InterPro" id="IPR042099">
    <property type="entry name" value="ANL_N_sf"/>
</dbReference>
<dbReference type="PANTHER" id="PTHR43201:SF5">
    <property type="entry name" value="MEDIUM-CHAIN ACYL-COA LIGASE ACSF2, MITOCHONDRIAL"/>
    <property type="match status" value="1"/>
</dbReference>
<evidence type="ECO:0000256" key="2">
    <source>
        <dbReference type="ARBA" id="ARBA00022598"/>
    </source>
</evidence>
<dbReference type="PROSITE" id="PS00455">
    <property type="entry name" value="AMP_BINDING"/>
    <property type="match status" value="1"/>
</dbReference>
<feature type="domain" description="AMP-binding enzyme C-terminal" evidence="4">
    <location>
        <begin position="429"/>
        <end position="504"/>
    </location>
</feature>
<dbReference type="AlphaFoldDB" id="A0A8J4HCH8"/>
<dbReference type="PANTHER" id="PTHR43201">
    <property type="entry name" value="ACYL-COA SYNTHETASE"/>
    <property type="match status" value="1"/>
</dbReference>
<organism evidence="5">
    <name type="scientific">Acidicaldus sp</name>
    <dbReference type="NCBI Taxonomy" id="1872105"/>
    <lineage>
        <taxon>Bacteria</taxon>
        <taxon>Pseudomonadati</taxon>
        <taxon>Pseudomonadota</taxon>
        <taxon>Alphaproteobacteria</taxon>
        <taxon>Acetobacterales</taxon>
        <taxon>Acetobacteraceae</taxon>
        <taxon>Acidicaldus</taxon>
    </lineage>
</organism>
<dbReference type="InterPro" id="IPR045851">
    <property type="entry name" value="AMP-bd_C_sf"/>
</dbReference>
<dbReference type="Gene3D" id="3.40.50.12780">
    <property type="entry name" value="N-terminal domain of ligase-like"/>
    <property type="match status" value="1"/>
</dbReference>
<dbReference type="InterPro" id="IPR000873">
    <property type="entry name" value="AMP-dep_synth/lig_dom"/>
</dbReference>
<evidence type="ECO:0000256" key="1">
    <source>
        <dbReference type="ARBA" id="ARBA00006432"/>
    </source>
</evidence>
<name>A0A8J4HCH8_9PROT</name>
<evidence type="ECO:0000259" key="4">
    <source>
        <dbReference type="Pfam" id="PF13193"/>
    </source>
</evidence>
<dbReference type="Pfam" id="PF00501">
    <property type="entry name" value="AMP-binding"/>
    <property type="match status" value="1"/>
</dbReference>
<dbReference type="Gene3D" id="3.30.300.30">
    <property type="match status" value="1"/>
</dbReference>
<reference evidence="5" key="1">
    <citation type="journal article" date="2020" name="mSystems">
        <title>Genome- and Community-Level Interaction Insights into Carbon Utilization and Element Cycling Functions of Hydrothermarchaeota in Hydrothermal Sediment.</title>
        <authorList>
            <person name="Zhou Z."/>
            <person name="Liu Y."/>
            <person name="Xu W."/>
            <person name="Pan J."/>
            <person name="Luo Z.H."/>
            <person name="Li M."/>
        </authorList>
    </citation>
    <scope>NUCLEOTIDE SEQUENCE</scope>
    <source>
        <strain evidence="5">SpSt-997</strain>
    </source>
</reference>
<gene>
    <name evidence="5" type="ORF">ENY07_14100</name>
</gene>
<dbReference type="SUPFAM" id="SSF56801">
    <property type="entry name" value="Acetyl-CoA synthetase-like"/>
    <property type="match status" value="1"/>
</dbReference>
<dbReference type="Pfam" id="PF13193">
    <property type="entry name" value="AMP-binding_C"/>
    <property type="match status" value="1"/>
</dbReference>
<comment type="similarity">
    <text evidence="1">Belongs to the ATP-dependent AMP-binding enzyme family.</text>
</comment>
<evidence type="ECO:0000313" key="5">
    <source>
        <dbReference type="EMBL" id="HGC44334.1"/>
    </source>
</evidence>
<evidence type="ECO:0000259" key="3">
    <source>
        <dbReference type="Pfam" id="PF00501"/>
    </source>
</evidence>
<keyword evidence="2 5" id="KW-0436">Ligase</keyword>
<protein>
    <submittedName>
        <fullName evidence="5">Long-chain fatty acid--CoA ligase</fullName>
    </submittedName>
</protein>
<dbReference type="GO" id="GO:0006631">
    <property type="term" value="P:fatty acid metabolic process"/>
    <property type="evidence" value="ECO:0007669"/>
    <property type="project" value="TreeGrafter"/>
</dbReference>
<feature type="domain" description="AMP-dependent synthetase/ligase" evidence="3">
    <location>
        <begin position="29"/>
        <end position="379"/>
    </location>
</feature>
<dbReference type="InterPro" id="IPR025110">
    <property type="entry name" value="AMP-bd_C"/>
</dbReference>
<dbReference type="GO" id="GO:0031956">
    <property type="term" value="F:medium-chain fatty acid-CoA ligase activity"/>
    <property type="evidence" value="ECO:0007669"/>
    <property type="project" value="TreeGrafter"/>
</dbReference>